<reference evidence="12 13" key="1">
    <citation type="journal article" date="2023" name="Hortic Res">
        <title>Pangenome of water caltrop reveals structural variations and asymmetric subgenome divergence after allopolyploidization.</title>
        <authorList>
            <person name="Zhang X."/>
            <person name="Chen Y."/>
            <person name="Wang L."/>
            <person name="Yuan Y."/>
            <person name="Fang M."/>
            <person name="Shi L."/>
            <person name="Lu R."/>
            <person name="Comes H.P."/>
            <person name="Ma Y."/>
            <person name="Chen Y."/>
            <person name="Huang G."/>
            <person name="Zhou Y."/>
            <person name="Zheng Z."/>
            <person name="Qiu Y."/>
        </authorList>
    </citation>
    <scope>NUCLEOTIDE SEQUENCE [LARGE SCALE GENOMIC DNA]</scope>
    <source>
        <tissue evidence="12">Roots</tissue>
    </source>
</reference>
<dbReference type="Gene3D" id="3.60.20.30">
    <property type="entry name" value="(Glycosyl)asparaginase"/>
    <property type="match status" value="1"/>
</dbReference>
<dbReference type="SUPFAM" id="SSF56235">
    <property type="entry name" value="N-terminal nucleophile aminohydrolases (Ntn hydrolases)"/>
    <property type="match status" value="1"/>
</dbReference>
<dbReference type="EMBL" id="JAXIOK010000037">
    <property type="protein sequence ID" value="KAK4740610.1"/>
    <property type="molecule type" value="Genomic_DNA"/>
</dbReference>
<evidence type="ECO:0000256" key="9">
    <source>
        <dbReference type="PIRSR" id="PIRSR600246-2"/>
    </source>
</evidence>
<sequence length="524" mass="57204">MKINHSFDLLVLQVILALLCVETLAELKKSPRGPYGSQGSHLYNFVVVNSIDEHFSVEPDQVPESAVFDVKPKEIMPVVINTWAFDVGAAKAWEVLEAGGSALDAVEKGCSACEDMRCDRTVGYGGSPDENGETTLDAMIMDGETHNVGAVGCLRRIKPAISVARKVLEHTKHTLLVGDLATEFAKRFGFTEEDLSTGESVEMHNEWKNNSCQPNFWMNVTPDPIESCGPYTGPSAGSSKVIPDGIIETMNANRYNHDTIGMVVLDGQGRLASGTSSNGARNKIPGRVGDAPVPGSGSYVDKFVGGAAATGDGDVMMRFAPSLIAVEHMRDGMSPTEAAELSLARIVKYFPTFSGALVALNLAGEIGAACHNITDGFPYSYRDSSTDGVRARKRLDMYLMVMPTKALKALTRDESYDASLRLVGMREHPRHYSRLNNVIPLSPFSGPQKNRHRLHIVAAMRACILQFNLPTWRIWKTSSCVSEGDTEYIKLCFWCFRVPVAVSACDNEGCCVYDPKESFVFILK</sequence>
<evidence type="ECO:0000256" key="11">
    <source>
        <dbReference type="SAM" id="SignalP"/>
    </source>
</evidence>
<dbReference type="EC" id="3.4.19.5" evidence="4"/>
<feature type="active site" description="Nucleophile" evidence="8">
    <location>
        <position position="259"/>
    </location>
</feature>
<evidence type="ECO:0000256" key="2">
    <source>
        <dbReference type="ARBA" id="ARBA00010872"/>
    </source>
</evidence>
<gene>
    <name evidence="12" type="ORF">SAY87_032264</name>
</gene>
<proteinExistence type="inferred from homology"/>
<comment type="similarity">
    <text evidence="2">Belongs to the Ntn-hydrolase family.</text>
</comment>
<feature type="site" description="Cleavage; by autolysis" evidence="10">
    <location>
        <begin position="258"/>
        <end position="259"/>
    </location>
</feature>
<dbReference type="PANTHER" id="PTHR10188">
    <property type="entry name" value="L-ASPARAGINASE"/>
    <property type="match status" value="1"/>
</dbReference>
<evidence type="ECO:0000256" key="4">
    <source>
        <dbReference type="ARBA" id="ARBA00012879"/>
    </source>
</evidence>
<dbReference type="GO" id="GO:0008798">
    <property type="term" value="F:beta-aspartyl-peptidase activity"/>
    <property type="evidence" value="ECO:0007669"/>
    <property type="project" value="UniProtKB-EC"/>
</dbReference>
<dbReference type="CDD" id="cd04513">
    <property type="entry name" value="Glycosylasparaginase"/>
    <property type="match status" value="1"/>
</dbReference>
<accession>A0AAN7GE15</accession>
<dbReference type="GO" id="GO:0006508">
    <property type="term" value="P:proteolysis"/>
    <property type="evidence" value="ECO:0007669"/>
    <property type="project" value="UniProtKB-KW"/>
</dbReference>
<dbReference type="GO" id="GO:0003948">
    <property type="term" value="F:N4-(beta-N-acetylglucosaminyl)-L-asparaginase activity"/>
    <property type="evidence" value="ECO:0007669"/>
    <property type="project" value="TreeGrafter"/>
</dbReference>
<feature type="signal peptide" evidence="11">
    <location>
        <begin position="1"/>
        <end position="25"/>
    </location>
</feature>
<feature type="chain" id="PRO_5042918528" description="beta-aspartyl-peptidase" evidence="11">
    <location>
        <begin position="26"/>
        <end position="524"/>
    </location>
</feature>
<evidence type="ECO:0000256" key="3">
    <source>
        <dbReference type="ARBA" id="ARBA00011601"/>
    </source>
</evidence>
<keyword evidence="7" id="KW-0068">Autocatalytic cleavage</keyword>
<comment type="caution">
    <text evidence="12">The sequence shown here is derived from an EMBL/GenBank/DDBJ whole genome shotgun (WGS) entry which is preliminary data.</text>
</comment>
<keyword evidence="11" id="KW-0732">Signal</keyword>
<dbReference type="InterPro" id="IPR029055">
    <property type="entry name" value="Ntn_hydrolases_N"/>
</dbReference>
<dbReference type="Proteomes" id="UP001345219">
    <property type="component" value="Unassembled WGS sequence"/>
</dbReference>
<protein>
    <recommendedName>
        <fullName evidence="4">beta-aspartyl-peptidase</fullName>
        <ecNumber evidence="4">3.4.19.5</ecNumber>
    </recommendedName>
</protein>
<evidence type="ECO:0000256" key="8">
    <source>
        <dbReference type="PIRSR" id="PIRSR600246-1"/>
    </source>
</evidence>
<dbReference type="FunFam" id="3.60.20.30:FF:000003">
    <property type="entry name" value="N(4)-(Beta-N-acetylglucosaminyl)-L-asparaginase isoform X1"/>
    <property type="match status" value="1"/>
</dbReference>
<keyword evidence="13" id="KW-1185">Reference proteome</keyword>
<evidence type="ECO:0000256" key="5">
    <source>
        <dbReference type="ARBA" id="ARBA00022670"/>
    </source>
</evidence>
<dbReference type="Pfam" id="PF01112">
    <property type="entry name" value="Asparaginase_2"/>
    <property type="match status" value="1"/>
</dbReference>
<evidence type="ECO:0000256" key="1">
    <source>
        <dbReference type="ARBA" id="ARBA00000306"/>
    </source>
</evidence>
<feature type="binding site" evidence="9">
    <location>
        <begin position="310"/>
        <end position="313"/>
    </location>
    <ligand>
        <name>substrate</name>
    </ligand>
</feature>
<dbReference type="PANTHER" id="PTHR10188:SF6">
    <property type="entry name" value="N(4)-(BETA-N-ACETYLGLUCOSAMINYL)-L-ASPARAGINASE"/>
    <property type="match status" value="1"/>
</dbReference>
<organism evidence="12 13">
    <name type="scientific">Trapa incisa</name>
    <dbReference type="NCBI Taxonomy" id="236973"/>
    <lineage>
        <taxon>Eukaryota</taxon>
        <taxon>Viridiplantae</taxon>
        <taxon>Streptophyta</taxon>
        <taxon>Embryophyta</taxon>
        <taxon>Tracheophyta</taxon>
        <taxon>Spermatophyta</taxon>
        <taxon>Magnoliopsida</taxon>
        <taxon>eudicotyledons</taxon>
        <taxon>Gunneridae</taxon>
        <taxon>Pentapetalae</taxon>
        <taxon>rosids</taxon>
        <taxon>malvids</taxon>
        <taxon>Myrtales</taxon>
        <taxon>Lythraceae</taxon>
        <taxon>Trapa</taxon>
    </lineage>
</organism>
<evidence type="ECO:0000313" key="12">
    <source>
        <dbReference type="EMBL" id="KAK4740610.1"/>
    </source>
</evidence>
<dbReference type="GO" id="GO:0005764">
    <property type="term" value="C:lysosome"/>
    <property type="evidence" value="ECO:0007669"/>
    <property type="project" value="TreeGrafter"/>
</dbReference>
<dbReference type="InterPro" id="IPR000246">
    <property type="entry name" value="Peptidase_T2"/>
</dbReference>
<keyword evidence="5" id="KW-0645">Protease</keyword>
<comment type="subunit">
    <text evidence="3">Heterotetramer of two alpha and two beta chains arranged as a dimer of alpha/beta heterodimers.</text>
</comment>
<evidence type="ECO:0000313" key="13">
    <source>
        <dbReference type="Proteomes" id="UP001345219"/>
    </source>
</evidence>
<feature type="binding site" evidence="9">
    <location>
        <begin position="287"/>
        <end position="290"/>
    </location>
    <ligand>
        <name>substrate</name>
    </ligand>
</feature>
<dbReference type="AlphaFoldDB" id="A0AAN7GE15"/>
<evidence type="ECO:0000256" key="6">
    <source>
        <dbReference type="ARBA" id="ARBA00022801"/>
    </source>
</evidence>
<comment type="catalytic activity">
    <reaction evidence="1">
        <text>Cleavage of a beta-linked Asp residue from the N-terminus of a polypeptide.</text>
        <dbReference type="EC" id="3.4.19.5"/>
    </reaction>
</comment>
<evidence type="ECO:0000256" key="10">
    <source>
        <dbReference type="PIRSR" id="PIRSR600246-3"/>
    </source>
</evidence>
<keyword evidence="6" id="KW-0378">Hydrolase</keyword>
<evidence type="ECO:0000256" key="7">
    <source>
        <dbReference type="ARBA" id="ARBA00022813"/>
    </source>
</evidence>
<name>A0AAN7GE15_9MYRT</name>